<sequence>MCLELFKVFRRGNPTGNIPSPRVDFDLSILVLPPGVTTTTVQNTNSMEPLIDVGHTVLIKPATCDLHVGDIVIWEQGGQRVIHSIVAVDGADYQTQGLNIPRPDPVKIRRENIKSVAIGVIWTRGTGDYTANNDD</sequence>
<evidence type="ECO:0000313" key="3">
    <source>
        <dbReference type="EMBL" id="QJA75063.1"/>
    </source>
</evidence>
<organism evidence="2">
    <name type="scientific">viral metagenome</name>
    <dbReference type="NCBI Taxonomy" id="1070528"/>
    <lineage>
        <taxon>unclassified sequences</taxon>
        <taxon>metagenomes</taxon>
        <taxon>organismal metagenomes</taxon>
    </lineage>
</organism>
<proteinExistence type="predicted"/>
<dbReference type="InterPro" id="IPR036286">
    <property type="entry name" value="LexA/Signal_pep-like_sf"/>
</dbReference>
<dbReference type="AlphaFoldDB" id="A0A6M3II63"/>
<dbReference type="InterPro" id="IPR015927">
    <property type="entry name" value="Peptidase_S24_S26A/B/C"/>
</dbReference>
<dbReference type="SUPFAM" id="SSF51306">
    <property type="entry name" value="LexA/Signal peptidase"/>
    <property type="match status" value="1"/>
</dbReference>
<accession>A0A6M3II63</accession>
<dbReference type="CDD" id="cd06462">
    <property type="entry name" value="Peptidase_S24_S26"/>
    <property type="match status" value="1"/>
</dbReference>
<evidence type="ECO:0000313" key="2">
    <source>
        <dbReference type="EMBL" id="QJA57093.1"/>
    </source>
</evidence>
<name>A0A6M3II63_9ZZZZ</name>
<dbReference type="EMBL" id="MT142138">
    <property type="protein sequence ID" value="QJA75063.1"/>
    <property type="molecule type" value="Genomic_DNA"/>
</dbReference>
<evidence type="ECO:0000259" key="1">
    <source>
        <dbReference type="Pfam" id="PF00717"/>
    </source>
</evidence>
<dbReference type="EMBL" id="MT141254">
    <property type="protein sequence ID" value="QJA57093.1"/>
    <property type="molecule type" value="Genomic_DNA"/>
</dbReference>
<reference evidence="2" key="1">
    <citation type="submission" date="2020-03" db="EMBL/GenBank/DDBJ databases">
        <title>The deep terrestrial virosphere.</title>
        <authorList>
            <person name="Holmfeldt K."/>
            <person name="Nilsson E."/>
            <person name="Simone D."/>
            <person name="Lopez-Fernandez M."/>
            <person name="Wu X."/>
            <person name="de Brujin I."/>
            <person name="Lundin D."/>
            <person name="Andersson A."/>
            <person name="Bertilsson S."/>
            <person name="Dopson M."/>
        </authorList>
    </citation>
    <scope>NUCLEOTIDE SEQUENCE</scope>
    <source>
        <strain evidence="3">MM415A01874</strain>
        <strain evidence="2">MM415B01715</strain>
    </source>
</reference>
<feature type="domain" description="Peptidase S24/S26A/S26B/S26C" evidence="1">
    <location>
        <begin position="27"/>
        <end position="99"/>
    </location>
</feature>
<dbReference type="Pfam" id="PF00717">
    <property type="entry name" value="Peptidase_S24"/>
    <property type="match status" value="1"/>
</dbReference>
<gene>
    <name evidence="3" type="ORF">MM415A01874_0011</name>
    <name evidence="2" type="ORF">MM415B01715_0005</name>
</gene>
<protein>
    <submittedName>
        <fullName evidence="2">Putative peptidase</fullName>
    </submittedName>
</protein>